<feature type="chain" id="PRO_5031288422" description="DUF1090 family protein" evidence="2">
    <location>
        <begin position="24"/>
        <end position="128"/>
    </location>
</feature>
<gene>
    <name evidence="3" type="ORF">GGR24_000335</name>
</gene>
<dbReference type="EMBL" id="JACIDR010000001">
    <property type="protein sequence ID" value="MBB3971702.1"/>
    <property type="molecule type" value="Genomic_DNA"/>
</dbReference>
<evidence type="ECO:0000256" key="1">
    <source>
        <dbReference type="SAM" id="MobiDB-lite"/>
    </source>
</evidence>
<keyword evidence="2" id="KW-0732">Signal</keyword>
<dbReference type="RefSeq" id="WP_183393557.1">
    <property type="nucleotide sequence ID" value="NZ_JACIDR010000001.1"/>
</dbReference>
<dbReference type="AlphaFoldDB" id="A0A7W6GEB0"/>
<feature type="signal peptide" evidence="2">
    <location>
        <begin position="1"/>
        <end position="23"/>
    </location>
</feature>
<comment type="caution">
    <text evidence="3">The sequence shown here is derived from an EMBL/GenBank/DDBJ whole genome shotgun (WGS) entry which is preliminary data.</text>
</comment>
<evidence type="ECO:0000313" key="3">
    <source>
        <dbReference type="EMBL" id="MBB3971702.1"/>
    </source>
</evidence>
<evidence type="ECO:0000256" key="2">
    <source>
        <dbReference type="SAM" id="SignalP"/>
    </source>
</evidence>
<keyword evidence="4" id="KW-1185">Reference proteome</keyword>
<proteinExistence type="predicted"/>
<reference evidence="3 4" key="1">
    <citation type="submission" date="2020-08" db="EMBL/GenBank/DDBJ databases">
        <title>Genomic Encyclopedia of Type Strains, Phase IV (KMG-IV): sequencing the most valuable type-strain genomes for metagenomic binning, comparative biology and taxonomic classification.</title>
        <authorList>
            <person name="Goeker M."/>
        </authorList>
    </citation>
    <scope>NUCLEOTIDE SEQUENCE [LARGE SCALE GENOMIC DNA]</scope>
    <source>
        <strain evidence="3 4">DSM 25481</strain>
    </source>
</reference>
<protein>
    <recommendedName>
        <fullName evidence="5">DUF1090 family protein</fullName>
    </recommendedName>
</protein>
<sequence length="128" mass="13304">MKMRRYAYALAACAAISASSASAQPCQDRIAALEPRLVDEGREAISASTSGKETGARREAKAVDGRSSAAGGAETQGERAAEEAAGGGDGVLQAKARLNEARIASRDGDENRCAELVTEAERLLEPRP</sequence>
<evidence type="ECO:0008006" key="5">
    <source>
        <dbReference type="Google" id="ProtNLM"/>
    </source>
</evidence>
<dbReference type="Proteomes" id="UP000528964">
    <property type="component" value="Unassembled WGS sequence"/>
</dbReference>
<organism evidence="3 4">
    <name type="scientific">Hansschlegelia beijingensis</name>
    <dbReference type="NCBI Taxonomy" id="1133344"/>
    <lineage>
        <taxon>Bacteria</taxon>
        <taxon>Pseudomonadati</taxon>
        <taxon>Pseudomonadota</taxon>
        <taxon>Alphaproteobacteria</taxon>
        <taxon>Hyphomicrobiales</taxon>
        <taxon>Methylopilaceae</taxon>
        <taxon>Hansschlegelia</taxon>
    </lineage>
</organism>
<accession>A0A7W6GEB0</accession>
<name>A0A7W6GEB0_9HYPH</name>
<evidence type="ECO:0000313" key="4">
    <source>
        <dbReference type="Proteomes" id="UP000528964"/>
    </source>
</evidence>
<feature type="compositionally biased region" description="Basic and acidic residues" evidence="1">
    <location>
        <begin position="54"/>
        <end position="64"/>
    </location>
</feature>
<feature type="region of interest" description="Disordered" evidence="1">
    <location>
        <begin position="40"/>
        <end position="91"/>
    </location>
</feature>